<comment type="caution">
    <text evidence="2">The sequence shown here is derived from an EMBL/GenBank/DDBJ whole genome shotgun (WGS) entry which is preliminary data.</text>
</comment>
<feature type="transmembrane region" description="Helical" evidence="1">
    <location>
        <begin position="420"/>
        <end position="441"/>
    </location>
</feature>
<evidence type="ECO:0000313" key="2">
    <source>
        <dbReference type="EMBL" id="ORX52411.1"/>
    </source>
</evidence>
<dbReference type="Proteomes" id="UP000242146">
    <property type="component" value="Unassembled WGS sequence"/>
</dbReference>
<keyword evidence="1" id="KW-1133">Transmembrane helix</keyword>
<dbReference type="SUPFAM" id="SSF103473">
    <property type="entry name" value="MFS general substrate transporter"/>
    <property type="match status" value="1"/>
</dbReference>
<feature type="transmembrane region" description="Helical" evidence="1">
    <location>
        <begin position="453"/>
        <end position="470"/>
    </location>
</feature>
<sequence>MEPLTTNESSIGYASYQQQYLGHGEFVPNDLASIVLFFSIIGLLVVSFVFYFWFTEWHKVPAQQRHEEALERQKEVDQLVENLQEQVKAVFKIPVAALIRIVCRGTFFSSTYPPLTPTVHFRQNASLTTYLSPPPTTAVVSREQYNVWAHRVHHAFSLLFLLGFAVGLITLLVGASGPVTHATSATLQAALFLLVLCTNLFLITRQRYYYRHRKQLFGEDDAHLNAVYKTHFDSWDNTLANWIQLAILIIEFFQLLTFPLRDLITVNSFSTSDDTPSSFSHFLSILLNAGGLMPDMRTPVWYTYTLWTALVMTLFSLIVAVLVHGLNVWRPYKIPNSWVRWCIPVATLLYIPVLTTFVSSAACQSLNVPTNVYASTLRCHAPNISQQSYLWMSLIGYIVAYFLMTMFLTSYERIPVHNEIAFKSISVAFIKNMGLLLAIVFLLVESTTNKNRMRAILSIIILLTMICYNIKTKPCYVDKINFFRVASYSCILWTSVLVAILSDTNAAQNLGPLSVLCVIVSGWILIIVLFIILYCVYYRMSRPVSLLETKTTPSVPSGPPSITV</sequence>
<name>A0A1X2GF87_9FUNG</name>
<feature type="transmembrane region" description="Helical" evidence="1">
    <location>
        <begin position="513"/>
        <end position="537"/>
    </location>
</feature>
<reference evidence="2 3" key="1">
    <citation type="submission" date="2016-07" db="EMBL/GenBank/DDBJ databases">
        <title>Pervasive Adenine N6-methylation of Active Genes in Fungi.</title>
        <authorList>
            <consortium name="DOE Joint Genome Institute"/>
            <person name="Mondo S.J."/>
            <person name="Dannebaum R.O."/>
            <person name="Kuo R.C."/>
            <person name="Labutti K."/>
            <person name="Haridas S."/>
            <person name="Kuo A."/>
            <person name="Salamov A."/>
            <person name="Ahrendt S.R."/>
            <person name="Lipzen A."/>
            <person name="Sullivan W."/>
            <person name="Andreopoulos W.B."/>
            <person name="Clum A."/>
            <person name="Lindquist E."/>
            <person name="Daum C."/>
            <person name="Ramamoorthy G.K."/>
            <person name="Gryganskyi A."/>
            <person name="Culley D."/>
            <person name="Magnuson J.K."/>
            <person name="James T.Y."/>
            <person name="O'Malley M.A."/>
            <person name="Stajich J.E."/>
            <person name="Spatafora J.W."/>
            <person name="Visel A."/>
            <person name="Grigoriev I.V."/>
        </authorList>
    </citation>
    <scope>NUCLEOTIDE SEQUENCE [LARGE SCALE GENOMIC DNA]</scope>
    <source>
        <strain evidence="2 3">NRRL 3301</strain>
    </source>
</reference>
<dbReference type="OrthoDB" id="441172at2759"/>
<feature type="transmembrane region" description="Helical" evidence="1">
    <location>
        <begin position="338"/>
        <end position="362"/>
    </location>
</feature>
<keyword evidence="1" id="KW-0472">Membrane</keyword>
<dbReference type="EMBL" id="MCGT01000018">
    <property type="protein sequence ID" value="ORX52411.1"/>
    <property type="molecule type" value="Genomic_DNA"/>
</dbReference>
<dbReference type="InterPro" id="IPR036259">
    <property type="entry name" value="MFS_trans_sf"/>
</dbReference>
<feature type="transmembrane region" description="Helical" evidence="1">
    <location>
        <begin position="389"/>
        <end position="408"/>
    </location>
</feature>
<feature type="transmembrane region" description="Helical" evidence="1">
    <location>
        <begin position="301"/>
        <end position="326"/>
    </location>
</feature>
<feature type="transmembrane region" description="Helical" evidence="1">
    <location>
        <begin position="239"/>
        <end position="260"/>
    </location>
</feature>
<feature type="transmembrane region" description="Helical" evidence="1">
    <location>
        <begin position="31"/>
        <end position="54"/>
    </location>
</feature>
<evidence type="ECO:0000256" key="1">
    <source>
        <dbReference type="SAM" id="Phobius"/>
    </source>
</evidence>
<feature type="transmembrane region" description="Helical" evidence="1">
    <location>
        <begin position="185"/>
        <end position="204"/>
    </location>
</feature>
<dbReference type="AlphaFoldDB" id="A0A1X2GF87"/>
<protein>
    <submittedName>
        <fullName evidence="2">Uncharacterized protein</fullName>
    </submittedName>
</protein>
<gene>
    <name evidence="2" type="ORF">DM01DRAFT_1408287</name>
</gene>
<proteinExistence type="predicted"/>
<evidence type="ECO:0000313" key="3">
    <source>
        <dbReference type="Proteomes" id="UP000242146"/>
    </source>
</evidence>
<organism evidence="2 3">
    <name type="scientific">Hesseltinella vesiculosa</name>
    <dbReference type="NCBI Taxonomy" id="101127"/>
    <lineage>
        <taxon>Eukaryota</taxon>
        <taxon>Fungi</taxon>
        <taxon>Fungi incertae sedis</taxon>
        <taxon>Mucoromycota</taxon>
        <taxon>Mucoromycotina</taxon>
        <taxon>Mucoromycetes</taxon>
        <taxon>Mucorales</taxon>
        <taxon>Cunninghamellaceae</taxon>
        <taxon>Hesseltinella</taxon>
    </lineage>
</organism>
<keyword evidence="1" id="KW-0812">Transmembrane</keyword>
<keyword evidence="3" id="KW-1185">Reference proteome</keyword>
<feature type="transmembrane region" description="Helical" evidence="1">
    <location>
        <begin position="482"/>
        <end position="501"/>
    </location>
</feature>
<feature type="transmembrane region" description="Helical" evidence="1">
    <location>
        <begin position="158"/>
        <end position="179"/>
    </location>
</feature>
<accession>A0A1X2GF87</accession>